<dbReference type="SMART" id="SM01381">
    <property type="entry name" value="7TM_GPCR_Srsx"/>
    <property type="match status" value="1"/>
</dbReference>
<dbReference type="GO" id="GO:0004930">
    <property type="term" value="F:G protein-coupled receptor activity"/>
    <property type="evidence" value="ECO:0007669"/>
    <property type="project" value="UniProtKB-KW"/>
</dbReference>
<evidence type="ECO:0000313" key="14">
    <source>
        <dbReference type="EMBL" id="KAL2079100.1"/>
    </source>
</evidence>
<dbReference type="InterPro" id="IPR002233">
    <property type="entry name" value="ADR_fam"/>
</dbReference>
<dbReference type="PROSITE" id="PS50262">
    <property type="entry name" value="G_PROTEIN_RECEP_F1_2"/>
    <property type="match status" value="1"/>
</dbReference>
<keyword evidence="3 10" id="KW-0812">Transmembrane</keyword>
<feature type="transmembrane region" description="Helical" evidence="12">
    <location>
        <begin position="455"/>
        <end position="476"/>
    </location>
</feature>
<comment type="similarity">
    <text evidence="10">Belongs to the G-protein coupled receptor 1 family.</text>
</comment>
<evidence type="ECO:0000313" key="15">
    <source>
        <dbReference type="Proteomes" id="UP001591681"/>
    </source>
</evidence>
<dbReference type="PANTHER" id="PTHR24248">
    <property type="entry name" value="ADRENERGIC RECEPTOR-RELATED G-PROTEIN COUPLED RECEPTOR"/>
    <property type="match status" value="1"/>
</dbReference>
<dbReference type="PRINTS" id="PR00237">
    <property type="entry name" value="GPCRRHODOPSN"/>
</dbReference>
<dbReference type="Gene3D" id="1.20.1070.10">
    <property type="entry name" value="Rhodopsin 7-helix transmembrane proteins"/>
    <property type="match status" value="2"/>
</dbReference>
<evidence type="ECO:0000256" key="4">
    <source>
        <dbReference type="ARBA" id="ARBA00022989"/>
    </source>
</evidence>
<keyword evidence="7" id="KW-1015">Disulfide bond</keyword>
<feature type="transmembrane region" description="Helical" evidence="12">
    <location>
        <begin position="190"/>
        <end position="212"/>
    </location>
</feature>
<proteinExistence type="inferred from homology"/>
<feature type="region of interest" description="Disordered" evidence="11">
    <location>
        <begin position="259"/>
        <end position="406"/>
    </location>
</feature>
<evidence type="ECO:0000256" key="10">
    <source>
        <dbReference type="RuleBase" id="RU000688"/>
    </source>
</evidence>
<dbReference type="AlphaFoldDB" id="A0ABD1IVV7"/>
<evidence type="ECO:0000256" key="9">
    <source>
        <dbReference type="ARBA" id="ARBA00023224"/>
    </source>
</evidence>
<dbReference type="GO" id="GO:0071881">
    <property type="term" value="P:adenylate cyclase-inhibiting adrenergic receptor signaling pathway"/>
    <property type="evidence" value="ECO:0007669"/>
    <property type="project" value="UniProtKB-ARBA"/>
</dbReference>
<evidence type="ECO:0000256" key="8">
    <source>
        <dbReference type="ARBA" id="ARBA00023170"/>
    </source>
</evidence>
<evidence type="ECO:0000256" key="7">
    <source>
        <dbReference type="ARBA" id="ARBA00023157"/>
    </source>
</evidence>
<keyword evidence="8 10" id="KW-0675">Receptor</keyword>
<feature type="transmembrane region" description="Helical" evidence="12">
    <location>
        <begin position="148"/>
        <end position="170"/>
    </location>
</feature>
<sequence>MGSLNSSGIDAYPFLFLNSSPTDSQYSLATTAGLAALVSFLILFTIVGNVLVVIAVLTSRALKAPQNLFLVSLATADILVATLVMPFSLANELMGYWYFGKVWCGIYLALDVLFCTSSIVHLCAISLDRYWSVTQAVEYNLKRTPRRVKGIIVVVWLLSAVISSPPLVTIEGHPERPTLRPQCQLNDDTWYMLSSSIGSFFAPCLIMVAVYVRIYQVAKTRTRGASCKRRSVVAGPDGVTQTQTENGFSKVVAVTALGGSRSGTVSGSVTGTGTGMPQTGSEHHQQHQQQQQRERENGHCPSAPTTPARGPLTTTTTATTTEDLDAEESSSSEGKSGRQGRPPPLACPQAPLTAIASRATAEHEQQKQQQRRPVATVRPTPRGGGGGGGTDVGRGGRGDRGTDACKGGSMLSKHASLASRASCKSIDLFASRRKGHRPVSAVSRKKASQAREKRFTFVLAVVMGVFVVCWFPFFFTYSLQAVCRTACHIPEPLFKFFFWIGYCNSSLNPVIYTIFNQDFRRAFQKILCKSWKKSF</sequence>
<dbReference type="PROSITE" id="PS00237">
    <property type="entry name" value="G_PROTEIN_RECEP_F1_1"/>
    <property type="match status" value="1"/>
</dbReference>
<dbReference type="EMBL" id="JBHFQA010000022">
    <property type="protein sequence ID" value="KAL2079100.1"/>
    <property type="molecule type" value="Genomic_DNA"/>
</dbReference>
<keyword evidence="5 10" id="KW-0297">G-protein coupled receptor</keyword>
<comment type="subcellular location">
    <subcellularLocation>
        <location evidence="1">Cell membrane</location>
        <topology evidence="1">Multi-pass membrane protein</topology>
    </subcellularLocation>
</comment>
<feature type="compositionally biased region" description="Basic and acidic residues" evidence="11">
    <location>
        <begin position="394"/>
        <end position="403"/>
    </location>
</feature>
<evidence type="ECO:0000259" key="13">
    <source>
        <dbReference type="PROSITE" id="PS50262"/>
    </source>
</evidence>
<comment type="caution">
    <text evidence="14">The sequence shown here is derived from an EMBL/GenBank/DDBJ whole genome shotgun (WGS) entry which is preliminary data.</text>
</comment>
<keyword evidence="9 10" id="KW-0807">Transducer</keyword>
<organism evidence="14 15">
    <name type="scientific">Coilia grayii</name>
    <name type="common">Gray's grenadier anchovy</name>
    <dbReference type="NCBI Taxonomy" id="363190"/>
    <lineage>
        <taxon>Eukaryota</taxon>
        <taxon>Metazoa</taxon>
        <taxon>Chordata</taxon>
        <taxon>Craniata</taxon>
        <taxon>Vertebrata</taxon>
        <taxon>Euteleostomi</taxon>
        <taxon>Actinopterygii</taxon>
        <taxon>Neopterygii</taxon>
        <taxon>Teleostei</taxon>
        <taxon>Clupei</taxon>
        <taxon>Clupeiformes</taxon>
        <taxon>Clupeoidei</taxon>
        <taxon>Engraulidae</taxon>
        <taxon>Coilinae</taxon>
        <taxon>Coilia</taxon>
    </lineage>
</organism>
<keyword evidence="6 12" id="KW-0472">Membrane</keyword>
<evidence type="ECO:0000256" key="11">
    <source>
        <dbReference type="SAM" id="MobiDB-lite"/>
    </source>
</evidence>
<dbReference type="InterPro" id="IPR000276">
    <property type="entry name" value="GPCR_Rhodpsn"/>
</dbReference>
<feature type="transmembrane region" description="Helical" evidence="12">
    <location>
        <begin position="496"/>
        <end position="515"/>
    </location>
</feature>
<feature type="transmembrane region" description="Helical" evidence="12">
    <location>
        <begin position="68"/>
        <end position="87"/>
    </location>
</feature>
<feature type="compositionally biased region" description="Low complexity" evidence="11">
    <location>
        <begin position="312"/>
        <end position="321"/>
    </location>
</feature>
<feature type="compositionally biased region" description="Low complexity" evidence="11">
    <location>
        <begin position="259"/>
        <end position="271"/>
    </location>
</feature>
<keyword evidence="15" id="KW-1185">Reference proteome</keyword>
<gene>
    <name evidence="14" type="ORF">ACEWY4_024844</name>
</gene>
<dbReference type="PRINTS" id="PR01103">
    <property type="entry name" value="ADRENERGICR"/>
</dbReference>
<dbReference type="InterPro" id="IPR017452">
    <property type="entry name" value="GPCR_Rhodpsn_7TM"/>
</dbReference>
<evidence type="ECO:0000256" key="3">
    <source>
        <dbReference type="ARBA" id="ARBA00022692"/>
    </source>
</evidence>
<dbReference type="Pfam" id="PF00001">
    <property type="entry name" value="7tm_1"/>
    <property type="match status" value="1"/>
</dbReference>
<feature type="compositionally biased region" description="Low complexity" evidence="11">
    <location>
        <begin position="371"/>
        <end position="381"/>
    </location>
</feature>
<dbReference type="PANTHER" id="PTHR24248:SF25">
    <property type="entry name" value="ALPHA-2C ADRENERGIC RECEPTOR"/>
    <property type="match status" value="1"/>
</dbReference>
<evidence type="ECO:0000256" key="5">
    <source>
        <dbReference type="ARBA" id="ARBA00023040"/>
    </source>
</evidence>
<evidence type="ECO:0000256" key="1">
    <source>
        <dbReference type="ARBA" id="ARBA00004651"/>
    </source>
</evidence>
<keyword evidence="2" id="KW-1003">Cell membrane</keyword>
<evidence type="ECO:0000256" key="12">
    <source>
        <dbReference type="SAM" id="Phobius"/>
    </source>
</evidence>
<feature type="transmembrane region" description="Helical" evidence="12">
    <location>
        <begin position="107"/>
        <end position="127"/>
    </location>
</feature>
<evidence type="ECO:0000256" key="6">
    <source>
        <dbReference type="ARBA" id="ARBA00023136"/>
    </source>
</evidence>
<feature type="compositionally biased region" description="Gly residues" evidence="11">
    <location>
        <begin position="382"/>
        <end position="393"/>
    </location>
</feature>
<keyword evidence="4 12" id="KW-1133">Transmembrane helix</keyword>
<dbReference type="GO" id="GO:0005886">
    <property type="term" value="C:plasma membrane"/>
    <property type="evidence" value="ECO:0007669"/>
    <property type="project" value="UniProtKB-SubCell"/>
</dbReference>
<protein>
    <recommendedName>
        <fullName evidence="13">G-protein coupled receptors family 1 profile domain-containing protein</fullName>
    </recommendedName>
</protein>
<dbReference type="SUPFAM" id="SSF81321">
    <property type="entry name" value="Family A G protein-coupled receptor-like"/>
    <property type="match status" value="1"/>
</dbReference>
<name>A0ABD1IVV7_9TELE</name>
<accession>A0ABD1IVV7</accession>
<feature type="domain" description="G-protein coupled receptors family 1 profile" evidence="13">
    <location>
        <begin position="48"/>
        <end position="512"/>
    </location>
</feature>
<feature type="transmembrane region" description="Helical" evidence="12">
    <location>
        <begin position="34"/>
        <end position="56"/>
    </location>
</feature>
<reference evidence="14 15" key="1">
    <citation type="submission" date="2024-09" db="EMBL/GenBank/DDBJ databases">
        <title>A chromosome-level genome assembly of Gray's grenadier anchovy, Coilia grayii.</title>
        <authorList>
            <person name="Fu Z."/>
        </authorList>
    </citation>
    <scope>NUCLEOTIDE SEQUENCE [LARGE SCALE GENOMIC DNA]</scope>
    <source>
        <strain evidence="14">G4</strain>
        <tissue evidence="14">Muscle</tissue>
    </source>
</reference>
<dbReference type="Proteomes" id="UP001591681">
    <property type="component" value="Unassembled WGS sequence"/>
</dbReference>
<dbReference type="FunFam" id="1.20.1070.10:FF:000100">
    <property type="entry name" value="alpha-2B adrenergic receptor"/>
    <property type="match status" value="1"/>
</dbReference>
<dbReference type="FunFam" id="1.20.1070.10:FF:000131">
    <property type="entry name" value="alpha-2A adrenergic receptor"/>
    <property type="match status" value="1"/>
</dbReference>
<evidence type="ECO:0000256" key="2">
    <source>
        <dbReference type="ARBA" id="ARBA00022475"/>
    </source>
</evidence>